<keyword evidence="2 5" id="KW-0547">Nucleotide-binding</keyword>
<keyword evidence="1" id="KW-0808">Transferase</keyword>
<evidence type="ECO:0000259" key="7">
    <source>
        <dbReference type="PROSITE" id="PS50011"/>
    </source>
</evidence>
<evidence type="ECO:0000256" key="1">
    <source>
        <dbReference type="ARBA" id="ARBA00022679"/>
    </source>
</evidence>
<dbReference type="SUPFAM" id="SSF56112">
    <property type="entry name" value="Protein kinase-like (PK-like)"/>
    <property type="match status" value="1"/>
</dbReference>
<feature type="binding site" evidence="5">
    <location>
        <position position="222"/>
    </location>
    <ligand>
        <name>ATP</name>
        <dbReference type="ChEBI" id="CHEBI:30616"/>
    </ligand>
</feature>
<dbReference type="GO" id="GO:0005524">
    <property type="term" value="F:ATP binding"/>
    <property type="evidence" value="ECO:0007669"/>
    <property type="project" value="UniProtKB-UniRule"/>
</dbReference>
<dbReference type="PANTHER" id="PTHR11042">
    <property type="entry name" value="EUKARYOTIC TRANSLATION INITIATION FACTOR 2-ALPHA KINASE EIF2-ALPHA KINASE -RELATED"/>
    <property type="match status" value="1"/>
</dbReference>
<evidence type="ECO:0000256" key="4">
    <source>
        <dbReference type="ARBA" id="ARBA00022840"/>
    </source>
</evidence>
<evidence type="ECO:0000256" key="3">
    <source>
        <dbReference type="ARBA" id="ARBA00022777"/>
    </source>
</evidence>
<dbReference type="InterPro" id="IPR011009">
    <property type="entry name" value="Kinase-like_dom_sf"/>
</dbReference>
<keyword evidence="9" id="KW-1185">Reference proteome</keyword>
<feature type="region of interest" description="Disordered" evidence="6">
    <location>
        <begin position="28"/>
        <end position="61"/>
    </location>
</feature>
<dbReference type="PANTHER" id="PTHR11042:SF136">
    <property type="entry name" value="EIF-2-ALPHA KINASE GCN2"/>
    <property type="match status" value="1"/>
</dbReference>
<comment type="caution">
    <text evidence="8">The sequence shown here is derived from an EMBL/GenBank/DDBJ whole genome shotgun (WGS) entry which is preliminary data.</text>
</comment>
<sequence length="243" mass="27034">MTPEALHATKHGAIPRVVTMLNFVAEETETDSKFSSPKDHDQQSVLDSSEKGSDSTQHEVADVVDQTRKVDVCNSEGESLISSSFVSTKDDIEPQSKKKDLLLVHLLHLVCFSKGSLAAALPEISSELYNLGVLSEWARDLVAVPPSVFAKAFDHAFEQHMTSSRFSQFWKPGISYSGENASSRPNSRYLNDFEKVCSLGRGGFGHVVLCKNKLDGRQYAVKRIRLKDKSPYVNEKILRCSER</sequence>
<evidence type="ECO:0000256" key="5">
    <source>
        <dbReference type="PROSITE-ProRule" id="PRU10141"/>
    </source>
</evidence>
<reference evidence="8" key="1">
    <citation type="journal article" date="2017" name="Gigascience">
        <title>The genome draft of coconut (Cocos nucifera).</title>
        <authorList>
            <person name="Xiao Y."/>
            <person name="Xu P."/>
            <person name="Fan H."/>
            <person name="Baudouin L."/>
            <person name="Xia W."/>
            <person name="Bocs S."/>
            <person name="Xu J."/>
            <person name="Li Q."/>
            <person name="Guo A."/>
            <person name="Zhou L."/>
            <person name="Li J."/>
            <person name="Wu Y."/>
            <person name="Ma Z."/>
            <person name="Armero A."/>
            <person name="Issali A.E."/>
            <person name="Liu N."/>
            <person name="Peng M."/>
            <person name="Yang Y."/>
        </authorList>
    </citation>
    <scope>NUCLEOTIDE SEQUENCE</scope>
    <source>
        <tissue evidence="8">Spear leaf of Hainan Tall coconut</tissue>
    </source>
</reference>
<reference evidence="8" key="2">
    <citation type="submission" date="2019-07" db="EMBL/GenBank/DDBJ databases">
        <authorList>
            <person name="Yang Y."/>
            <person name="Bocs S."/>
            <person name="Baudouin L."/>
        </authorList>
    </citation>
    <scope>NUCLEOTIDE SEQUENCE</scope>
    <source>
        <tissue evidence="8">Spear leaf of Hainan Tall coconut</tissue>
    </source>
</reference>
<dbReference type="PROSITE" id="PS00107">
    <property type="entry name" value="PROTEIN_KINASE_ATP"/>
    <property type="match status" value="1"/>
</dbReference>
<dbReference type="GO" id="GO:0005634">
    <property type="term" value="C:nucleus"/>
    <property type="evidence" value="ECO:0007669"/>
    <property type="project" value="TreeGrafter"/>
</dbReference>
<dbReference type="InterPro" id="IPR050339">
    <property type="entry name" value="CC_SR_Kinase"/>
</dbReference>
<gene>
    <name evidence="8" type="ORF">COCNU_02G012610</name>
</gene>
<dbReference type="PROSITE" id="PS50011">
    <property type="entry name" value="PROTEIN_KINASE_DOM"/>
    <property type="match status" value="1"/>
</dbReference>
<dbReference type="AlphaFoldDB" id="A0A8K0MXC4"/>
<dbReference type="Gene3D" id="3.30.200.20">
    <property type="entry name" value="Phosphorylase Kinase, domain 1"/>
    <property type="match status" value="1"/>
</dbReference>
<dbReference type="EMBL" id="CM017873">
    <property type="protein sequence ID" value="KAG1331293.1"/>
    <property type="molecule type" value="Genomic_DNA"/>
</dbReference>
<name>A0A8K0MXC4_COCNU</name>
<keyword evidence="3 8" id="KW-0418">Kinase</keyword>
<dbReference type="InterPro" id="IPR017441">
    <property type="entry name" value="Protein_kinase_ATP_BS"/>
</dbReference>
<dbReference type="GO" id="GO:0005829">
    <property type="term" value="C:cytosol"/>
    <property type="evidence" value="ECO:0007669"/>
    <property type="project" value="TreeGrafter"/>
</dbReference>
<evidence type="ECO:0000256" key="2">
    <source>
        <dbReference type="ARBA" id="ARBA00022741"/>
    </source>
</evidence>
<keyword evidence="4 5" id="KW-0067">ATP-binding</keyword>
<organism evidence="8 9">
    <name type="scientific">Cocos nucifera</name>
    <name type="common">Coconut palm</name>
    <dbReference type="NCBI Taxonomy" id="13894"/>
    <lineage>
        <taxon>Eukaryota</taxon>
        <taxon>Viridiplantae</taxon>
        <taxon>Streptophyta</taxon>
        <taxon>Embryophyta</taxon>
        <taxon>Tracheophyta</taxon>
        <taxon>Spermatophyta</taxon>
        <taxon>Magnoliopsida</taxon>
        <taxon>Liliopsida</taxon>
        <taxon>Arecaceae</taxon>
        <taxon>Arecoideae</taxon>
        <taxon>Cocoseae</taxon>
        <taxon>Attaleinae</taxon>
        <taxon>Cocos</taxon>
    </lineage>
</organism>
<accession>A0A8K0MXC4</accession>
<dbReference type="OrthoDB" id="341578at2759"/>
<dbReference type="InterPro" id="IPR000719">
    <property type="entry name" value="Prot_kinase_dom"/>
</dbReference>
<evidence type="ECO:0000256" key="6">
    <source>
        <dbReference type="SAM" id="MobiDB-lite"/>
    </source>
</evidence>
<dbReference type="GO" id="GO:0004694">
    <property type="term" value="F:eukaryotic translation initiation factor 2alpha kinase activity"/>
    <property type="evidence" value="ECO:0007669"/>
    <property type="project" value="TreeGrafter"/>
</dbReference>
<proteinExistence type="predicted"/>
<protein>
    <submittedName>
        <fullName evidence="8">Putative eIF-2-alpha kinase GCN2</fullName>
    </submittedName>
</protein>
<evidence type="ECO:0000313" key="9">
    <source>
        <dbReference type="Proteomes" id="UP000797356"/>
    </source>
</evidence>
<feature type="compositionally biased region" description="Basic and acidic residues" evidence="6">
    <location>
        <begin position="30"/>
        <end position="61"/>
    </location>
</feature>
<evidence type="ECO:0000313" key="8">
    <source>
        <dbReference type="EMBL" id="KAG1331293.1"/>
    </source>
</evidence>
<dbReference type="Proteomes" id="UP000797356">
    <property type="component" value="Chromosome 2"/>
</dbReference>
<feature type="domain" description="Protein kinase" evidence="7">
    <location>
        <begin position="193"/>
        <end position="243"/>
    </location>
</feature>